<sequence>MKKIALIIAMISLQSCITVKVNADVDSNNFYRKVDNPNIKSQGTFFDKGVGDSKWSNSNGDNWTKAKFEDASGTSYIKLNVSKSLTANFHSNIKLEGEMIFEIVDQNNEVVFNRQLTNSKEENFTVDLAKGDYQVRWNSTNATGSYFLEWKQDK</sequence>
<evidence type="ECO:0008006" key="4">
    <source>
        <dbReference type="Google" id="ProtNLM"/>
    </source>
</evidence>
<evidence type="ECO:0000256" key="1">
    <source>
        <dbReference type="SAM" id="SignalP"/>
    </source>
</evidence>
<proteinExistence type="predicted"/>
<protein>
    <recommendedName>
        <fullName evidence="4">Lipoprotein</fullName>
    </recommendedName>
</protein>
<dbReference type="EMBL" id="UFXS01000001">
    <property type="protein sequence ID" value="STD55363.1"/>
    <property type="molecule type" value="Genomic_DNA"/>
</dbReference>
<dbReference type="Proteomes" id="UP000254737">
    <property type="component" value="Unassembled WGS sequence"/>
</dbReference>
<feature type="chain" id="PRO_5016672562" description="Lipoprotein" evidence="1">
    <location>
        <begin position="24"/>
        <end position="154"/>
    </location>
</feature>
<dbReference type="AlphaFoldDB" id="A0A376G7Q4"/>
<dbReference type="RefSeq" id="WP_147279970.1">
    <property type="nucleotide sequence ID" value="NZ_JAAGKM010000021.1"/>
</dbReference>
<gene>
    <name evidence="2" type="ORF">NCTC13456_01498</name>
</gene>
<dbReference type="PROSITE" id="PS51257">
    <property type="entry name" value="PROKAR_LIPOPROTEIN"/>
    <property type="match status" value="1"/>
</dbReference>
<evidence type="ECO:0000313" key="3">
    <source>
        <dbReference type="Proteomes" id="UP000254737"/>
    </source>
</evidence>
<evidence type="ECO:0000313" key="2">
    <source>
        <dbReference type="EMBL" id="STD55363.1"/>
    </source>
</evidence>
<reference evidence="2 3" key="1">
    <citation type="submission" date="2018-06" db="EMBL/GenBank/DDBJ databases">
        <authorList>
            <consortium name="Pathogen Informatics"/>
            <person name="Doyle S."/>
        </authorList>
    </citation>
    <scope>NUCLEOTIDE SEQUENCE [LARGE SCALE GENOMIC DNA]</scope>
    <source>
        <strain evidence="2 3">NCTC13456</strain>
    </source>
</reference>
<accession>A0A376G7Q4</accession>
<organism evidence="2 3">
    <name type="scientific">Empedobacter falsenii</name>
    <dbReference type="NCBI Taxonomy" id="343874"/>
    <lineage>
        <taxon>Bacteria</taxon>
        <taxon>Pseudomonadati</taxon>
        <taxon>Bacteroidota</taxon>
        <taxon>Flavobacteriia</taxon>
        <taxon>Flavobacteriales</taxon>
        <taxon>Weeksellaceae</taxon>
        <taxon>Empedobacter</taxon>
    </lineage>
</organism>
<keyword evidence="1" id="KW-0732">Signal</keyword>
<feature type="signal peptide" evidence="1">
    <location>
        <begin position="1"/>
        <end position="23"/>
    </location>
</feature>
<name>A0A376G7Q4_9FLAO</name>
<dbReference type="STRING" id="343874.GCA_000805695_01828"/>